<dbReference type="VEuPathDB" id="VectorBase:ACON010484"/>
<reference evidence="1" key="2">
    <citation type="submission" date="2020-05" db="UniProtKB">
        <authorList>
            <consortium name="EnsemblMetazoa"/>
        </authorList>
    </citation>
    <scope>IDENTIFICATION</scope>
    <source>
        <strain evidence="1">Ngousso</strain>
    </source>
</reference>
<reference key="1">
    <citation type="journal article" date="2019" name="Genes (Basel)">
        <title>A High-Quality De novo Genome Assembly from a Single Mosquito Using PacBio Sequencing.</title>
        <authorList>
            <person name="Kingan S.B."/>
            <person name="Heaton H."/>
            <person name="Cudini J."/>
            <person name="Lambert C.C."/>
            <person name="Baybayan P."/>
            <person name="Galvin B.D."/>
            <person name="Durbin R."/>
            <person name="Korlach J."/>
            <person name="Lawniczak M.K.N."/>
        </authorList>
    </citation>
    <scope>NUCLEOTIDE SEQUENCE [LARGE SCALE GENOMIC DNA]</scope>
    <source>
        <strain>Mali-NIH</strain>
    </source>
</reference>
<dbReference type="Proteomes" id="UP001105220">
    <property type="component" value="Unplaced"/>
</dbReference>
<dbReference type="EnsemblMetazoa" id="ACON010484-RA">
    <property type="protein sequence ID" value="ACON010484-PA"/>
    <property type="gene ID" value="ACON010484"/>
</dbReference>
<dbReference type="AlphaFoldDB" id="A0A6E8W0I2"/>
<sequence>MNIFETNSTDIDVSKCEIVHIEDSEMLPNILPLNEYLFDQPRTGNIMLEQPKDFEHVEIDILDGHNTTLSLPEVLTLPPTPRRSIKHRNYKTNIHPVLTAGERTEAIRQ</sequence>
<evidence type="ECO:0000313" key="1">
    <source>
        <dbReference type="EnsemblMetazoa" id="ACON010484-PA"/>
    </source>
</evidence>
<keyword evidence="2" id="KW-1185">Reference proteome</keyword>
<name>A0A6E8W0I2_ANOCL</name>
<proteinExistence type="predicted"/>
<organism evidence="1 2">
    <name type="scientific">Anopheles coluzzii</name>
    <name type="common">African malaria mosquito</name>
    <dbReference type="NCBI Taxonomy" id="1518534"/>
    <lineage>
        <taxon>Eukaryota</taxon>
        <taxon>Metazoa</taxon>
        <taxon>Ecdysozoa</taxon>
        <taxon>Arthropoda</taxon>
        <taxon>Hexapoda</taxon>
        <taxon>Insecta</taxon>
        <taxon>Pterygota</taxon>
        <taxon>Neoptera</taxon>
        <taxon>Endopterygota</taxon>
        <taxon>Diptera</taxon>
        <taxon>Nematocera</taxon>
        <taxon>Culicoidea</taxon>
        <taxon>Culicidae</taxon>
        <taxon>Anophelinae</taxon>
        <taxon>Anopheles</taxon>
    </lineage>
</organism>
<accession>A0A6E8W0I2</accession>
<evidence type="ECO:0000313" key="2">
    <source>
        <dbReference type="Proteomes" id="UP001105220"/>
    </source>
</evidence>
<protein>
    <submittedName>
        <fullName evidence="1">Uncharacterized protein</fullName>
    </submittedName>
</protein>